<comment type="catalytic activity">
    <reaction evidence="6">
        <text>L-serine + hexadecanoyl-CoA + H(+) = 3-oxosphinganine + CO2 + CoA</text>
        <dbReference type="Rhea" id="RHEA:14761"/>
        <dbReference type="ChEBI" id="CHEBI:15378"/>
        <dbReference type="ChEBI" id="CHEBI:16526"/>
        <dbReference type="ChEBI" id="CHEBI:33384"/>
        <dbReference type="ChEBI" id="CHEBI:57287"/>
        <dbReference type="ChEBI" id="CHEBI:57379"/>
        <dbReference type="ChEBI" id="CHEBI:58299"/>
        <dbReference type="EC" id="2.3.1.50"/>
    </reaction>
</comment>
<evidence type="ECO:0000256" key="1">
    <source>
        <dbReference type="ARBA" id="ARBA00001933"/>
    </source>
</evidence>
<dbReference type="GO" id="GO:0030170">
    <property type="term" value="F:pyridoxal phosphate binding"/>
    <property type="evidence" value="ECO:0007669"/>
    <property type="project" value="InterPro"/>
</dbReference>
<name>A0A2C6LCA5_9APIC</name>
<evidence type="ECO:0000256" key="5">
    <source>
        <dbReference type="ARBA" id="ARBA00022898"/>
    </source>
</evidence>
<dbReference type="OrthoDB" id="65434at2759"/>
<dbReference type="GO" id="GO:0004758">
    <property type="term" value="F:serine C-palmitoyltransferase activity"/>
    <property type="evidence" value="ECO:0007669"/>
    <property type="project" value="UniProtKB-EC"/>
</dbReference>
<keyword evidence="10" id="KW-1185">Reference proteome</keyword>
<feature type="domain" description="Aminotransferase class I/classII large" evidence="8">
    <location>
        <begin position="202"/>
        <end position="553"/>
    </location>
</feature>
<gene>
    <name evidence="9" type="ORF">CSUI_001621</name>
</gene>
<protein>
    <recommendedName>
        <fullName evidence="3">serine C-palmitoyltransferase</fullName>
        <ecNumber evidence="3">2.3.1.50</ecNumber>
    </recommendedName>
</protein>
<proteinExistence type="inferred from homology"/>
<evidence type="ECO:0000259" key="8">
    <source>
        <dbReference type="Pfam" id="PF00155"/>
    </source>
</evidence>
<dbReference type="AlphaFoldDB" id="A0A2C6LCA5"/>
<dbReference type="PANTHER" id="PTHR13693">
    <property type="entry name" value="CLASS II AMINOTRANSFERASE/8-AMINO-7-OXONONANOATE SYNTHASE"/>
    <property type="match status" value="1"/>
</dbReference>
<dbReference type="InterPro" id="IPR015422">
    <property type="entry name" value="PyrdxlP-dep_Trfase_small"/>
</dbReference>
<organism evidence="9 10">
    <name type="scientific">Cystoisospora suis</name>
    <dbReference type="NCBI Taxonomy" id="483139"/>
    <lineage>
        <taxon>Eukaryota</taxon>
        <taxon>Sar</taxon>
        <taxon>Alveolata</taxon>
        <taxon>Apicomplexa</taxon>
        <taxon>Conoidasida</taxon>
        <taxon>Coccidia</taxon>
        <taxon>Eucoccidiorida</taxon>
        <taxon>Eimeriorina</taxon>
        <taxon>Sarcocystidae</taxon>
        <taxon>Cystoisospora</taxon>
    </lineage>
</organism>
<dbReference type="InterPro" id="IPR015421">
    <property type="entry name" value="PyrdxlP-dep_Trfase_major"/>
</dbReference>
<dbReference type="InterPro" id="IPR050087">
    <property type="entry name" value="AON_synthase_class-II"/>
</dbReference>
<dbReference type="EMBL" id="MIGC01000655">
    <property type="protein sequence ID" value="PHJ24526.1"/>
    <property type="molecule type" value="Genomic_DNA"/>
</dbReference>
<evidence type="ECO:0000313" key="9">
    <source>
        <dbReference type="EMBL" id="PHJ24526.1"/>
    </source>
</evidence>
<reference evidence="9 10" key="1">
    <citation type="journal article" date="2017" name="Int. J. Parasitol.">
        <title>The genome of the protozoan parasite Cystoisospora suis and a reverse vaccinology approach to identify vaccine candidates.</title>
        <authorList>
            <person name="Palmieri N."/>
            <person name="Shrestha A."/>
            <person name="Ruttkowski B."/>
            <person name="Beck T."/>
            <person name="Vogl C."/>
            <person name="Tomley F."/>
            <person name="Blake D.P."/>
            <person name="Joachim A."/>
        </authorList>
    </citation>
    <scope>NUCLEOTIDE SEQUENCE [LARGE SCALE GENOMIC DNA]</scope>
    <source>
        <strain evidence="9 10">Wien I</strain>
    </source>
</reference>
<comment type="cofactor">
    <cofactor evidence="1 7">
        <name>pyridoxal 5'-phosphate</name>
        <dbReference type="ChEBI" id="CHEBI:597326"/>
    </cofactor>
</comment>
<dbReference type="GeneID" id="94425037"/>
<evidence type="ECO:0000256" key="3">
    <source>
        <dbReference type="ARBA" id="ARBA00013220"/>
    </source>
</evidence>
<dbReference type="InterPro" id="IPR004839">
    <property type="entry name" value="Aminotransferase_I/II_large"/>
</dbReference>
<dbReference type="Proteomes" id="UP000221165">
    <property type="component" value="Unassembled WGS sequence"/>
</dbReference>
<evidence type="ECO:0000256" key="7">
    <source>
        <dbReference type="RuleBase" id="RU003693"/>
    </source>
</evidence>
<dbReference type="VEuPathDB" id="ToxoDB:CSUI_001621"/>
<dbReference type="Gene3D" id="3.90.1150.10">
    <property type="entry name" value="Aspartate Aminotransferase, domain 1"/>
    <property type="match status" value="1"/>
</dbReference>
<evidence type="ECO:0000256" key="4">
    <source>
        <dbReference type="ARBA" id="ARBA00022679"/>
    </source>
</evidence>
<accession>A0A2C6LCA5</accession>
<dbReference type="Pfam" id="PF00155">
    <property type="entry name" value="Aminotran_1_2"/>
    <property type="match status" value="1"/>
</dbReference>
<keyword evidence="4" id="KW-0808">Transferase</keyword>
<evidence type="ECO:0000313" key="10">
    <source>
        <dbReference type="Proteomes" id="UP000221165"/>
    </source>
</evidence>
<dbReference type="GO" id="GO:0016020">
    <property type="term" value="C:membrane"/>
    <property type="evidence" value="ECO:0007669"/>
    <property type="project" value="GOC"/>
</dbReference>
<dbReference type="InterPro" id="IPR015424">
    <property type="entry name" value="PyrdxlP-dep_Trfase"/>
</dbReference>
<evidence type="ECO:0000256" key="2">
    <source>
        <dbReference type="ARBA" id="ARBA00008392"/>
    </source>
</evidence>
<evidence type="ECO:0000256" key="6">
    <source>
        <dbReference type="ARBA" id="ARBA00048528"/>
    </source>
</evidence>
<keyword evidence="5 7" id="KW-0663">Pyridoxal phosphate</keyword>
<dbReference type="EC" id="2.3.1.50" evidence="3"/>
<comment type="similarity">
    <text evidence="2 7">Belongs to the class-II pyridoxal-phosphate-dependent aminotransferase family.</text>
</comment>
<comment type="caution">
    <text evidence="9">The sequence shown here is derived from an EMBL/GenBank/DDBJ whole genome shotgun (WGS) entry which is preliminary data.</text>
</comment>
<dbReference type="PROSITE" id="PS00599">
    <property type="entry name" value="AA_TRANSFER_CLASS_2"/>
    <property type="match status" value="1"/>
</dbReference>
<dbReference type="RefSeq" id="XP_067926199.1">
    <property type="nucleotide sequence ID" value="XM_068061826.1"/>
</dbReference>
<dbReference type="SUPFAM" id="SSF53383">
    <property type="entry name" value="PLP-dependent transferases"/>
    <property type="match status" value="1"/>
</dbReference>
<dbReference type="GO" id="GO:0017059">
    <property type="term" value="C:serine palmitoyltransferase complex"/>
    <property type="evidence" value="ECO:0007669"/>
    <property type="project" value="TreeGrafter"/>
</dbReference>
<dbReference type="InterPro" id="IPR001917">
    <property type="entry name" value="Aminotrans_II_pyridoxalP_BS"/>
</dbReference>
<sequence length="595" mass="65587">MLSTTAVFGGAPVLGGAADAEWATNLDFFHYAFVSASLLGVALAFFNDDVSPGSVRWSWIAAELLPVSLSSKTAFRDIETTLVKAATQGSGVGRMLSEVLSAARGGQLFSHIDKWRRKLRLGYMLYWQTLKLRCSGTSRRQLFYQAAKVMLHLENRRHETEIESYLDIKRFMKSLELWPFAFEVSDVKNTCITCEGVKAYQMSSYSYLDFIREPLVQEAALAAGRAWATGNHGARMLGGNATILRDLEQVVGRFFGRKDSLLCATGFLATMSGVCAVAKEGDLLLADSRVHASLRAGMKLSGAREMVFRHNNWQQLQQLLSRYRSRYRNCWVIVESVYSMDGDIADLPTLKRLATRYHCKILLDEAHGLGVLGKTGRGLEEYFDMPGAADVIVGTFSKSIAGVGGFITGDQDFVEFLDFHALGSVFSAPLTAYSAGGAIMAFRLMQGEQSWRIGRAQQNAKYLRKALRSGNGHWPDHYPVDRKFEVEGVECTTVIPVVFPNDPLRVCCIGRSLLKKGWVVGAAIYPACPMSRPRIRITATAAYTREIMDKFVRDLVHTTVECAPTDTESRMPPGPRVGMQPAINASLAGSCGSPS</sequence>
<dbReference type="Gene3D" id="3.40.640.10">
    <property type="entry name" value="Type I PLP-dependent aspartate aminotransferase-like (Major domain)"/>
    <property type="match status" value="1"/>
</dbReference>
<dbReference type="GO" id="GO:0046513">
    <property type="term" value="P:ceramide biosynthetic process"/>
    <property type="evidence" value="ECO:0007669"/>
    <property type="project" value="TreeGrafter"/>
</dbReference>
<dbReference type="PANTHER" id="PTHR13693:SF3">
    <property type="entry name" value="LD36009P"/>
    <property type="match status" value="1"/>
</dbReference>
<dbReference type="GO" id="GO:0046512">
    <property type="term" value="P:sphingosine biosynthetic process"/>
    <property type="evidence" value="ECO:0007669"/>
    <property type="project" value="TreeGrafter"/>
</dbReference>